<keyword evidence="4" id="KW-1185">Reference proteome</keyword>
<feature type="non-terminal residue" evidence="2">
    <location>
        <position position="141"/>
    </location>
</feature>
<evidence type="ECO:0000313" key="2">
    <source>
        <dbReference type="EMBL" id="CAJ0565539.1"/>
    </source>
</evidence>
<protein>
    <submittedName>
        <fullName evidence="2">Uncharacterized protein</fullName>
    </submittedName>
</protein>
<dbReference type="AlphaFoldDB" id="A0AA36FSL7"/>
<accession>A0AA36FSL7</accession>
<gene>
    <name evidence="3" type="ORF">MSPICULIGERA_LOCUS14204</name>
    <name evidence="2" type="ORF">MSPICULIGERA_LOCUS4176</name>
</gene>
<evidence type="ECO:0000313" key="3">
    <source>
        <dbReference type="EMBL" id="CAJ0575902.1"/>
    </source>
</evidence>
<dbReference type="EMBL" id="CATQJA010002641">
    <property type="protein sequence ID" value="CAJ0575902.1"/>
    <property type="molecule type" value="Genomic_DNA"/>
</dbReference>
<comment type="caution">
    <text evidence="2">The sequence shown here is derived from an EMBL/GenBank/DDBJ whole genome shotgun (WGS) entry which is preliminary data.</text>
</comment>
<name>A0AA36FSL7_9BILA</name>
<keyword evidence="1" id="KW-1133">Transmembrane helix</keyword>
<feature type="transmembrane region" description="Helical" evidence="1">
    <location>
        <begin position="87"/>
        <end position="106"/>
    </location>
</feature>
<evidence type="ECO:0000256" key="1">
    <source>
        <dbReference type="SAM" id="Phobius"/>
    </source>
</evidence>
<feature type="transmembrane region" description="Helical" evidence="1">
    <location>
        <begin position="33"/>
        <end position="52"/>
    </location>
</feature>
<keyword evidence="1" id="KW-0812">Transmembrane</keyword>
<dbReference type="Proteomes" id="UP001177023">
    <property type="component" value="Unassembled WGS sequence"/>
</dbReference>
<feature type="transmembrane region" description="Helical" evidence="1">
    <location>
        <begin position="58"/>
        <end position="75"/>
    </location>
</feature>
<sequence length="141" mass="16354">MGAAASQNTRKLSKSEDPLAFVDKTIMRKDQGYILAFRLAQIFVWAFVTYSFISEHHVSSFLIMFLLLTMIAEVFQRVSYHDVRKRGMFGALVTTLVLVDQLFLILPFPEKLSSFFLFCVCVFQLIRCFRRSRKALKGRIL</sequence>
<dbReference type="EMBL" id="CATQJA010001066">
    <property type="protein sequence ID" value="CAJ0565539.1"/>
    <property type="molecule type" value="Genomic_DNA"/>
</dbReference>
<organism evidence="2 4">
    <name type="scientific">Mesorhabditis spiculigera</name>
    <dbReference type="NCBI Taxonomy" id="96644"/>
    <lineage>
        <taxon>Eukaryota</taxon>
        <taxon>Metazoa</taxon>
        <taxon>Ecdysozoa</taxon>
        <taxon>Nematoda</taxon>
        <taxon>Chromadorea</taxon>
        <taxon>Rhabditida</taxon>
        <taxon>Rhabditina</taxon>
        <taxon>Rhabditomorpha</taxon>
        <taxon>Rhabditoidea</taxon>
        <taxon>Rhabditidae</taxon>
        <taxon>Mesorhabditinae</taxon>
        <taxon>Mesorhabditis</taxon>
    </lineage>
</organism>
<keyword evidence="1" id="KW-0472">Membrane</keyword>
<evidence type="ECO:0000313" key="4">
    <source>
        <dbReference type="Proteomes" id="UP001177023"/>
    </source>
</evidence>
<reference evidence="2" key="1">
    <citation type="submission" date="2023-06" db="EMBL/GenBank/DDBJ databases">
        <authorList>
            <person name="Delattre M."/>
        </authorList>
    </citation>
    <scope>NUCLEOTIDE SEQUENCE</scope>
    <source>
        <strain evidence="2">AF72</strain>
    </source>
</reference>
<proteinExistence type="predicted"/>
<feature type="transmembrane region" description="Helical" evidence="1">
    <location>
        <begin position="112"/>
        <end position="129"/>
    </location>
</feature>